<evidence type="ECO:0000313" key="4">
    <source>
        <dbReference type="Proteomes" id="UP000324748"/>
    </source>
</evidence>
<accession>A0A5B0N6D0</accession>
<proteinExistence type="predicted"/>
<evidence type="ECO:0000313" key="3">
    <source>
        <dbReference type="EMBL" id="KAA1084811.1"/>
    </source>
</evidence>
<dbReference type="AlphaFoldDB" id="A0A5B0N6D0"/>
<organism evidence="3 4">
    <name type="scientific">Puccinia graminis f. sp. tritici</name>
    <dbReference type="NCBI Taxonomy" id="56615"/>
    <lineage>
        <taxon>Eukaryota</taxon>
        <taxon>Fungi</taxon>
        <taxon>Dikarya</taxon>
        <taxon>Basidiomycota</taxon>
        <taxon>Pucciniomycotina</taxon>
        <taxon>Pucciniomycetes</taxon>
        <taxon>Pucciniales</taxon>
        <taxon>Pucciniaceae</taxon>
        <taxon>Puccinia</taxon>
    </lineage>
</organism>
<dbReference type="Proteomes" id="UP000324748">
    <property type="component" value="Unassembled WGS sequence"/>
</dbReference>
<dbReference type="EMBL" id="VSWC01000118">
    <property type="protein sequence ID" value="KAA1084811.1"/>
    <property type="molecule type" value="Genomic_DNA"/>
</dbReference>
<dbReference type="EMBL" id="VDEP01000475">
    <property type="protein sequence ID" value="KAA1073099.1"/>
    <property type="molecule type" value="Genomic_DNA"/>
</dbReference>
<evidence type="ECO:0008006" key="6">
    <source>
        <dbReference type="Google" id="ProtNLM"/>
    </source>
</evidence>
<keyword evidence="4" id="KW-1185">Reference proteome</keyword>
<comment type="caution">
    <text evidence="3">The sequence shown here is derived from an EMBL/GenBank/DDBJ whole genome shotgun (WGS) entry which is preliminary data.</text>
</comment>
<sequence>MFYQLMVVVLCAVQVIISPNSGNPLAEDFSKFHQDSLNRDGTFPGPDIVTVQDNSEKRFLKQSPDEILETGPSFQIRNDNNLSKKPPLFAAAIENLMSDCEKELSGNNYWEATKEKFKYLDNESKKLENHAKFIFLKLGSPLISPEEIPEQHLKDTKSIADFQTKIEILKILKLRELALANTKVEESIAQNFPSDKDYLAQLPNCPKWVSPKTISLTGQETLQGFCDSLVNKIKDIILDCKSEVAGFKEKGNDYDIEEERFIFPYLWKLIDLLFKNHFINQEHLGSIFQKEESHWLW</sequence>
<evidence type="ECO:0000256" key="1">
    <source>
        <dbReference type="SAM" id="SignalP"/>
    </source>
</evidence>
<dbReference type="Proteomes" id="UP000325313">
    <property type="component" value="Unassembled WGS sequence"/>
</dbReference>
<evidence type="ECO:0000313" key="5">
    <source>
        <dbReference type="Proteomes" id="UP000325313"/>
    </source>
</evidence>
<gene>
    <name evidence="3" type="ORF">PGT21_035669</name>
    <name evidence="2" type="ORF">PGTUg99_027466</name>
</gene>
<feature type="chain" id="PRO_5033847614" description="Secreted protein" evidence="1">
    <location>
        <begin position="23"/>
        <end position="297"/>
    </location>
</feature>
<reference evidence="4 5" key="1">
    <citation type="submission" date="2019-05" db="EMBL/GenBank/DDBJ databases">
        <title>Emergence of the Ug99 lineage of the wheat stem rust pathogen through somatic hybridization.</title>
        <authorList>
            <person name="Li F."/>
            <person name="Upadhyaya N.M."/>
            <person name="Sperschneider J."/>
            <person name="Matny O."/>
            <person name="Nguyen-Phuc H."/>
            <person name="Mago R."/>
            <person name="Raley C."/>
            <person name="Miller M.E."/>
            <person name="Silverstein K.A.T."/>
            <person name="Henningsen E."/>
            <person name="Hirsch C.D."/>
            <person name="Visser B."/>
            <person name="Pretorius Z.A."/>
            <person name="Steffenson B.J."/>
            <person name="Schwessinger B."/>
            <person name="Dodds P.N."/>
            <person name="Figueroa M."/>
        </authorList>
    </citation>
    <scope>NUCLEOTIDE SEQUENCE [LARGE SCALE GENOMIC DNA]</scope>
    <source>
        <strain evidence="3">21-0</strain>
        <strain evidence="2 5">Ug99</strain>
    </source>
</reference>
<feature type="signal peptide" evidence="1">
    <location>
        <begin position="1"/>
        <end position="22"/>
    </location>
</feature>
<name>A0A5B0N6D0_PUCGR</name>
<keyword evidence="1" id="KW-0732">Signal</keyword>
<evidence type="ECO:0000313" key="2">
    <source>
        <dbReference type="EMBL" id="KAA1073099.1"/>
    </source>
</evidence>
<protein>
    <recommendedName>
        <fullName evidence="6">Secreted protein</fullName>
    </recommendedName>
</protein>